<comment type="caution">
    <text evidence="3">The sequence shown here is derived from an EMBL/GenBank/DDBJ whole genome shotgun (WGS) entry which is preliminary data.</text>
</comment>
<evidence type="ECO:0000313" key="4">
    <source>
        <dbReference type="Proteomes" id="UP000777438"/>
    </source>
</evidence>
<evidence type="ECO:0000256" key="2">
    <source>
        <dbReference type="SAM" id="Phobius"/>
    </source>
</evidence>
<dbReference type="Proteomes" id="UP000777438">
    <property type="component" value="Unassembled WGS sequence"/>
</dbReference>
<protein>
    <submittedName>
        <fullName evidence="3">Uncharacterized protein</fullName>
    </submittedName>
</protein>
<feature type="compositionally biased region" description="Polar residues" evidence="1">
    <location>
        <begin position="33"/>
        <end position="46"/>
    </location>
</feature>
<keyword evidence="2" id="KW-0812">Transmembrane</keyword>
<organism evidence="3 4">
    <name type="scientific">Thelonectria olida</name>
    <dbReference type="NCBI Taxonomy" id="1576542"/>
    <lineage>
        <taxon>Eukaryota</taxon>
        <taxon>Fungi</taxon>
        <taxon>Dikarya</taxon>
        <taxon>Ascomycota</taxon>
        <taxon>Pezizomycotina</taxon>
        <taxon>Sordariomycetes</taxon>
        <taxon>Hypocreomycetidae</taxon>
        <taxon>Hypocreales</taxon>
        <taxon>Nectriaceae</taxon>
        <taxon>Thelonectria</taxon>
    </lineage>
</organism>
<dbReference type="AlphaFoldDB" id="A0A9P8WH44"/>
<feature type="transmembrane region" description="Helical" evidence="2">
    <location>
        <begin position="128"/>
        <end position="145"/>
    </location>
</feature>
<gene>
    <name evidence="3" type="ORF">B0T10DRAFT_601651</name>
</gene>
<dbReference type="PANTHER" id="PTHR35041">
    <property type="entry name" value="MEDIATOR OF RNA POLYMERASE II TRANSCRIPTION SUBUNIT 1"/>
    <property type="match status" value="1"/>
</dbReference>
<proteinExistence type="predicted"/>
<feature type="transmembrane region" description="Helical" evidence="2">
    <location>
        <begin position="624"/>
        <end position="643"/>
    </location>
</feature>
<feature type="transmembrane region" description="Helical" evidence="2">
    <location>
        <begin position="187"/>
        <end position="206"/>
    </location>
</feature>
<name>A0A9P8WH44_9HYPO</name>
<evidence type="ECO:0000313" key="3">
    <source>
        <dbReference type="EMBL" id="KAH6898738.1"/>
    </source>
</evidence>
<keyword evidence="2" id="KW-1133">Transmembrane helix</keyword>
<reference evidence="3 4" key="1">
    <citation type="journal article" date="2021" name="Nat. Commun.">
        <title>Genetic determinants of endophytism in the Arabidopsis root mycobiome.</title>
        <authorList>
            <person name="Mesny F."/>
            <person name="Miyauchi S."/>
            <person name="Thiergart T."/>
            <person name="Pickel B."/>
            <person name="Atanasova L."/>
            <person name="Karlsson M."/>
            <person name="Huettel B."/>
            <person name="Barry K.W."/>
            <person name="Haridas S."/>
            <person name="Chen C."/>
            <person name="Bauer D."/>
            <person name="Andreopoulos W."/>
            <person name="Pangilinan J."/>
            <person name="LaButti K."/>
            <person name="Riley R."/>
            <person name="Lipzen A."/>
            <person name="Clum A."/>
            <person name="Drula E."/>
            <person name="Henrissat B."/>
            <person name="Kohler A."/>
            <person name="Grigoriev I.V."/>
            <person name="Martin F.M."/>
            <person name="Hacquard S."/>
        </authorList>
    </citation>
    <scope>NUCLEOTIDE SEQUENCE [LARGE SCALE GENOMIC DNA]</scope>
    <source>
        <strain evidence="3 4">MPI-CAGE-CH-0241</strain>
    </source>
</reference>
<feature type="region of interest" description="Disordered" evidence="1">
    <location>
        <begin position="25"/>
        <end position="46"/>
    </location>
</feature>
<dbReference type="PANTHER" id="PTHR35041:SF3">
    <property type="entry name" value="FORMYLMETHIONINE DEFORMYLASE-LIKE PROTEIN"/>
    <property type="match status" value="1"/>
</dbReference>
<dbReference type="OrthoDB" id="5340195at2759"/>
<accession>A0A9P8WH44</accession>
<sequence length="738" mass="82743">MHHILLQPPTDDGRLARPRYDELPVLPSDQTRDASPSESQTTLVASPTSLRLNNKEGVGSQSTRHQDLHVGRTRWWYNIWTAYQTQTWSMFFFLITGTLFAISHHLFYSHLNEAEAKDQSLMLRYGTILAFCAKANLYTAVIIAFRQRAWMVLRRKIVRLGVVDSIFTAAEDLAALFDWKAIQKAKVTMLLAAYVWATPLIVVLTSETLSVVGGIKQEDSLCPSARTINFTNEEFIDFREVSPGSSGSKGGLGAQSLNIWNTTSFELDALNDKDPFKFDYWARPISWCHRLVQKVGILGHHVARENAGREICSDSWNCSYVVDFIAPGYMCEKVASGIASPVKLLGNADPPFEIDTLLPTGNHSYLAYTSEGEYQQQIDGGDYGMPLVAPPYPPNLGAFRTEPILWIGYSEVNDTDVLQPKSRSSPGWYDAYTPIILRCEYWEMNYTVEFNYTNGFQSYDVKNRKNLRKVINTTFVRNKTNADGTMDNTTAVPESNFVFPKDVRRYRRTAAYHALGFEFRAFLRHSVTMFPEMWSDSDVYGTPLITKLNSVPVKNLGEAIRNLFEDVLVSLLSEPEFVAVSWANNGQASGGGPGGPETNYSCIRRRPTTFFSYNKSQAAQLCTVYAVSIVMALAAVLLGLQAAREEGVMHDMKPSSMIEATRASSLYEVQSNSPDQDFKGLRVGFGWVQEPSGGSIRGFGVEGDVAQGQVQPQKNALWKSWFRRPKPSAERVMEEVRA</sequence>
<evidence type="ECO:0000256" key="1">
    <source>
        <dbReference type="SAM" id="MobiDB-lite"/>
    </source>
</evidence>
<keyword evidence="4" id="KW-1185">Reference proteome</keyword>
<feature type="transmembrane region" description="Helical" evidence="2">
    <location>
        <begin position="88"/>
        <end position="108"/>
    </location>
</feature>
<keyword evidence="2" id="KW-0472">Membrane</keyword>
<dbReference type="EMBL" id="JAGPYM010000002">
    <property type="protein sequence ID" value="KAH6898738.1"/>
    <property type="molecule type" value="Genomic_DNA"/>
</dbReference>